<comment type="cofactor">
    <cofactor evidence="1">
        <name>FAD</name>
        <dbReference type="ChEBI" id="CHEBI:57692"/>
    </cofactor>
</comment>
<dbReference type="GO" id="GO:0004497">
    <property type="term" value="F:monooxygenase activity"/>
    <property type="evidence" value="ECO:0007669"/>
    <property type="project" value="UniProtKB-KW"/>
</dbReference>
<dbReference type="EC" id="1.14.13.-" evidence="8"/>
<evidence type="ECO:0000256" key="5">
    <source>
        <dbReference type="ARBA" id="ARBA00023002"/>
    </source>
</evidence>
<sequence>MSQDVACSAKPAVFDYDIAIVGGGVVGATLAASLKHSGLAIAIIEAQSQSDAIAKGQAYAIHQSSRQVFDDIGVWPQIESQIEFFRQVRLSDADSPHVVEFESSELQAKAIGYVAKHRILLQELQSFLTTCEQVDWHCPAQVTTTDYDAKGATLQLASGESLRVRMVVAADGAKSQVRQQAGIKTHGWPYWQSCVVATIAPEKHHDNIAYEKFWPSGPFAILPSAKDECRVVWTAPHKEAQALLDLNDDQFIDQLHHRYGNQMGQLSLVGKRHLFPAKWMHANRYVQPRLALVGDAAHSCHPVGGQGLNLGIRDAATLAQVLTVAHQHGEDIGSLMVLRRYQSWRRQQNLLSLGFTDILNRTFSNQWFPLVQVRRLGLQVMQRIPPLKVWSLKFMAGLHGRSATST</sequence>
<keyword evidence="5 8" id="KW-0560">Oxidoreductase</keyword>
<organism evidence="8 9">
    <name type="scientific">Acaryochloris thomasi RCC1774</name>
    <dbReference type="NCBI Taxonomy" id="1764569"/>
    <lineage>
        <taxon>Bacteria</taxon>
        <taxon>Bacillati</taxon>
        <taxon>Cyanobacteriota</taxon>
        <taxon>Cyanophyceae</taxon>
        <taxon>Acaryochloridales</taxon>
        <taxon>Acaryochloridaceae</taxon>
        <taxon>Acaryochloris</taxon>
        <taxon>Acaryochloris thomasi</taxon>
    </lineage>
</organism>
<dbReference type="NCBIfam" id="TIGR01988">
    <property type="entry name" value="Ubi-OHases"/>
    <property type="match status" value="1"/>
</dbReference>
<accession>A0A2W1JX17</accession>
<protein>
    <submittedName>
        <fullName evidence="8">2-octaprenyl-6-methoxyphenol hydroxylase</fullName>
        <ecNumber evidence="8">1.14.13.-</ecNumber>
    </submittedName>
</protein>
<evidence type="ECO:0000256" key="6">
    <source>
        <dbReference type="ARBA" id="ARBA00023033"/>
    </source>
</evidence>
<dbReference type="GO" id="GO:0110142">
    <property type="term" value="C:ubiquinone biosynthesis complex"/>
    <property type="evidence" value="ECO:0007669"/>
    <property type="project" value="UniProtKB-ARBA"/>
</dbReference>
<dbReference type="RefSeq" id="WP_233501402.1">
    <property type="nucleotide sequence ID" value="NZ_CAWNWM010000003.1"/>
</dbReference>
<feature type="domain" description="FAD-binding" evidence="7">
    <location>
        <begin position="16"/>
        <end position="327"/>
    </location>
</feature>
<name>A0A2W1JX17_9CYAN</name>
<dbReference type="SUPFAM" id="SSF51905">
    <property type="entry name" value="FAD/NAD(P)-binding domain"/>
    <property type="match status" value="1"/>
</dbReference>
<dbReference type="Proteomes" id="UP000248857">
    <property type="component" value="Unassembled WGS sequence"/>
</dbReference>
<evidence type="ECO:0000313" key="9">
    <source>
        <dbReference type="Proteomes" id="UP000248857"/>
    </source>
</evidence>
<dbReference type="Pfam" id="PF01494">
    <property type="entry name" value="FAD_binding_3"/>
    <property type="match status" value="1"/>
</dbReference>
<dbReference type="GO" id="GO:0016705">
    <property type="term" value="F:oxidoreductase activity, acting on paired donors, with incorporation or reduction of molecular oxygen"/>
    <property type="evidence" value="ECO:0007669"/>
    <property type="project" value="InterPro"/>
</dbReference>
<dbReference type="GO" id="GO:0006744">
    <property type="term" value="P:ubiquinone biosynthetic process"/>
    <property type="evidence" value="ECO:0007669"/>
    <property type="project" value="InterPro"/>
</dbReference>
<dbReference type="AlphaFoldDB" id="A0A2W1JX17"/>
<dbReference type="InterPro" id="IPR036188">
    <property type="entry name" value="FAD/NAD-bd_sf"/>
</dbReference>
<evidence type="ECO:0000256" key="2">
    <source>
        <dbReference type="ARBA" id="ARBA00005349"/>
    </source>
</evidence>
<dbReference type="GO" id="GO:0071949">
    <property type="term" value="F:FAD binding"/>
    <property type="evidence" value="ECO:0007669"/>
    <property type="project" value="InterPro"/>
</dbReference>
<keyword evidence="9" id="KW-1185">Reference proteome</keyword>
<dbReference type="InterPro" id="IPR018168">
    <property type="entry name" value="Ubi_Hdrlase_CS"/>
</dbReference>
<reference evidence="8 9" key="1">
    <citation type="journal article" date="2018" name="Sci. Rep.">
        <title>A novel species of the marine cyanobacterium Acaryochloris with a unique pigment content and lifestyle.</title>
        <authorList>
            <person name="Partensky F."/>
            <person name="Six C."/>
            <person name="Ratin M."/>
            <person name="Garczarek L."/>
            <person name="Vaulot D."/>
            <person name="Probert I."/>
            <person name="Calteau A."/>
            <person name="Gourvil P."/>
            <person name="Marie D."/>
            <person name="Grebert T."/>
            <person name="Bouchier C."/>
            <person name="Le Panse S."/>
            <person name="Gachenot M."/>
            <person name="Rodriguez F."/>
            <person name="Garrido J.L."/>
        </authorList>
    </citation>
    <scope>NUCLEOTIDE SEQUENCE [LARGE SCALE GENOMIC DNA]</scope>
    <source>
        <strain evidence="8 9">RCC1774</strain>
    </source>
</reference>
<dbReference type="EMBL" id="PQWO01000003">
    <property type="protein sequence ID" value="PZD74174.1"/>
    <property type="molecule type" value="Genomic_DNA"/>
</dbReference>
<gene>
    <name evidence="8" type="primary">ubiH_1</name>
    <name evidence="8" type="ORF">C1752_01197</name>
</gene>
<dbReference type="InterPro" id="IPR010971">
    <property type="entry name" value="UbiH/COQ6"/>
</dbReference>
<dbReference type="FunFam" id="3.50.50.60:FF:000021">
    <property type="entry name" value="Ubiquinone biosynthesis monooxygenase COQ6"/>
    <property type="match status" value="1"/>
</dbReference>
<keyword evidence="4" id="KW-0274">FAD</keyword>
<evidence type="ECO:0000313" key="8">
    <source>
        <dbReference type="EMBL" id="PZD74174.1"/>
    </source>
</evidence>
<dbReference type="PROSITE" id="PS01304">
    <property type="entry name" value="UBIH"/>
    <property type="match status" value="1"/>
</dbReference>
<evidence type="ECO:0000256" key="3">
    <source>
        <dbReference type="ARBA" id="ARBA00022630"/>
    </source>
</evidence>
<comment type="caution">
    <text evidence="8">The sequence shown here is derived from an EMBL/GenBank/DDBJ whole genome shotgun (WGS) entry which is preliminary data.</text>
</comment>
<dbReference type="InterPro" id="IPR002938">
    <property type="entry name" value="FAD-bd"/>
</dbReference>
<evidence type="ECO:0000256" key="1">
    <source>
        <dbReference type="ARBA" id="ARBA00001974"/>
    </source>
</evidence>
<keyword evidence="6" id="KW-0503">Monooxygenase</keyword>
<dbReference type="PRINTS" id="PR00420">
    <property type="entry name" value="RNGMNOXGNASE"/>
</dbReference>
<dbReference type="PANTHER" id="PTHR43876">
    <property type="entry name" value="UBIQUINONE BIOSYNTHESIS MONOOXYGENASE COQ6, MITOCHONDRIAL"/>
    <property type="match status" value="1"/>
</dbReference>
<dbReference type="Gene3D" id="3.50.50.60">
    <property type="entry name" value="FAD/NAD(P)-binding domain"/>
    <property type="match status" value="2"/>
</dbReference>
<evidence type="ECO:0000259" key="7">
    <source>
        <dbReference type="Pfam" id="PF01494"/>
    </source>
</evidence>
<keyword evidence="3" id="KW-0285">Flavoprotein</keyword>
<dbReference type="PANTHER" id="PTHR43876:SF7">
    <property type="entry name" value="UBIQUINONE BIOSYNTHESIS MONOOXYGENASE COQ6, MITOCHONDRIAL"/>
    <property type="match status" value="1"/>
</dbReference>
<dbReference type="InterPro" id="IPR051205">
    <property type="entry name" value="UbiH/COQ6_monooxygenase"/>
</dbReference>
<proteinExistence type="inferred from homology"/>
<comment type="similarity">
    <text evidence="2">Belongs to the UbiH/COQ6 family.</text>
</comment>
<evidence type="ECO:0000256" key="4">
    <source>
        <dbReference type="ARBA" id="ARBA00022827"/>
    </source>
</evidence>
<dbReference type="NCBIfam" id="NF005612">
    <property type="entry name" value="PRK07364.1"/>
    <property type="match status" value="1"/>
</dbReference>